<dbReference type="EMBL" id="RXHI01000027">
    <property type="protein sequence ID" value="RUA22013.1"/>
    <property type="molecule type" value="Genomic_DNA"/>
</dbReference>
<reference evidence="1" key="1">
    <citation type="submission" date="2018-12" db="EMBL/GenBank/DDBJ databases">
        <authorList>
            <person name="Jadhav K."/>
            <person name="Kushwaha B."/>
            <person name="Jadhav I."/>
        </authorList>
    </citation>
    <scope>NUCLEOTIDE SEQUENCE [LARGE SCALE GENOMIC DNA]</scope>
    <source>
        <strain evidence="1">SBS 10</strain>
    </source>
</reference>
<name>A0A3S0Q0T2_9GAMM</name>
<sequence length="130" mass="13716">MSGLNAQKDKLGAIGNIPTPQTVGFRAPTCSSPIFANSRVGLGTKVSSVLQNFSEGNVGIHQPQPSTWSRPAGLLPLPGEGGEVLYSRNGQLSTDLRWRPGELPGCPDHGLRAQCGWCSADRRPAEPLNG</sequence>
<proteinExistence type="predicted"/>
<accession>A0A3S0Q0T2</accession>
<protein>
    <submittedName>
        <fullName evidence="1">Uncharacterized protein</fullName>
    </submittedName>
</protein>
<gene>
    <name evidence="1" type="ORF">DSL92_08465</name>
</gene>
<comment type="caution">
    <text evidence="1">The sequence shown here is derived from an EMBL/GenBank/DDBJ whole genome shotgun (WGS) entry which is preliminary data.</text>
</comment>
<evidence type="ECO:0000313" key="1">
    <source>
        <dbReference type="EMBL" id="RUA22013.1"/>
    </source>
</evidence>
<organism evidence="1">
    <name type="scientific">Billgrantia gudaonensis</name>
    <dbReference type="NCBI Taxonomy" id="376427"/>
    <lineage>
        <taxon>Bacteria</taxon>
        <taxon>Pseudomonadati</taxon>
        <taxon>Pseudomonadota</taxon>
        <taxon>Gammaproteobacteria</taxon>
        <taxon>Oceanospirillales</taxon>
        <taxon>Halomonadaceae</taxon>
        <taxon>Billgrantia</taxon>
    </lineage>
</organism>
<dbReference type="AlphaFoldDB" id="A0A3S0Q0T2"/>